<evidence type="ECO:0000256" key="4">
    <source>
        <dbReference type="ARBA" id="ARBA00023002"/>
    </source>
</evidence>
<keyword evidence="3" id="KW-0479">Metal-binding</keyword>
<gene>
    <name evidence="7" type="ORF">GX50_04565</name>
</gene>
<dbReference type="GO" id="GO:0051536">
    <property type="term" value="F:iron-sulfur cluster binding"/>
    <property type="evidence" value="ECO:0007669"/>
    <property type="project" value="UniProtKB-KW"/>
</dbReference>
<sequence>MQSPQKILCTIKVGLSMELTSISLGFRRLAIGDQKKSWDDGSTRSSSPLRIHARSSDVNSEETLKLDVDKRSFLKEKKVKTQLNEWVTYALLVRATGFGFGCRFAEAHSWVCCEWMFVYRTMSDLESRIGSASKHKREYGVTVRARGFLRGLEAAKSMMDINAFNSVKLLDCNRWALARQLDGDMRTFDRKKHQGTGFGLHVAEMGGAN</sequence>
<comment type="caution">
    <text evidence="7">The sequence shown here is derived from an EMBL/GenBank/DDBJ whole genome shotgun (WGS) entry which is preliminary data.</text>
</comment>
<protein>
    <submittedName>
        <fullName evidence="7">Uncharacterized protein</fullName>
    </submittedName>
</protein>
<keyword evidence="5" id="KW-0408">Iron</keyword>
<dbReference type="PANTHER" id="PTHR43809:SF1">
    <property type="entry name" value="NITRITE REDUCTASE (NADH) LARGE SUBUNIT"/>
    <property type="match status" value="1"/>
</dbReference>
<proteinExistence type="predicted"/>
<organism evidence="7 8">
    <name type="scientific">[Emmonsia] crescens</name>
    <dbReference type="NCBI Taxonomy" id="73230"/>
    <lineage>
        <taxon>Eukaryota</taxon>
        <taxon>Fungi</taxon>
        <taxon>Dikarya</taxon>
        <taxon>Ascomycota</taxon>
        <taxon>Pezizomycotina</taxon>
        <taxon>Eurotiomycetes</taxon>
        <taxon>Eurotiomycetidae</taxon>
        <taxon>Onygenales</taxon>
        <taxon>Ajellomycetaceae</taxon>
        <taxon>Emergomyces</taxon>
    </lineage>
</organism>
<evidence type="ECO:0000313" key="8">
    <source>
        <dbReference type="Proteomes" id="UP000226031"/>
    </source>
</evidence>
<dbReference type="EMBL" id="PDND01000086">
    <property type="protein sequence ID" value="PGH32651.1"/>
    <property type="molecule type" value="Genomic_DNA"/>
</dbReference>
<name>A0A2B7ZH00_9EURO</name>
<dbReference type="GO" id="GO:0046872">
    <property type="term" value="F:metal ion binding"/>
    <property type="evidence" value="ECO:0007669"/>
    <property type="project" value="UniProtKB-KW"/>
</dbReference>
<evidence type="ECO:0000313" key="7">
    <source>
        <dbReference type="EMBL" id="PGH32651.1"/>
    </source>
</evidence>
<comment type="pathway">
    <text evidence="1">Nitrogen metabolism.</text>
</comment>
<keyword evidence="8" id="KW-1185">Reference proteome</keyword>
<evidence type="ECO:0000256" key="1">
    <source>
        <dbReference type="ARBA" id="ARBA00004909"/>
    </source>
</evidence>
<keyword evidence="2" id="KW-0349">Heme</keyword>
<evidence type="ECO:0000256" key="6">
    <source>
        <dbReference type="ARBA" id="ARBA00023014"/>
    </source>
</evidence>
<reference evidence="7 8" key="1">
    <citation type="submission" date="2017-10" db="EMBL/GenBank/DDBJ databases">
        <title>Comparative genomics in systemic dimorphic fungi from Ajellomycetaceae.</title>
        <authorList>
            <person name="Munoz J.F."/>
            <person name="Mcewen J.G."/>
            <person name="Clay O.K."/>
            <person name="Cuomo C.A."/>
        </authorList>
    </citation>
    <scope>NUCLEOTIDE SEQUENCE [LARGE SCALE GENOMIC DNA]</scope>
    <source>
        <strain evidence="7 8">UAMH4076</strain>
    </source>
</reference>
<dbReference type="STRING" id="73230.A0A2B7ZH00"/>
<evidence type="ECO:0000256" key="2">
    <source>
        <dbReference type="ARBA" id="ARBA00022617"/>
    </source>
</evidence>
<dbReference type="Proteomes" id="UP000226031">
    <property type="component" value="Unassembled WGS sequence"/>
</dbReference>
<evidence type="ECO:0000256" key="3">
    <source>
        <dbReference type="ARBA" id="ARBA00022723"/>
    </source>
</evidence>
<keyword evidence="4" id="KW-0560">Oxidoreductase</keyword>
<dbReference type="InterPro" id="IPR052034">
    <property type="entry name" value="NasD-like"/>
</dbReference>
<dbReference type="AlphaFoldDB" id="A0A2B7ZH00"/>
<dbReference type="Gene3D" id="3.50.50.60">
    <property type="entry name" value="FAD/NAD(P)-binding domain"/>
    <property type="match status" value="2"/>
</dbReference>
<dbReference type="GO" id="GO:0016491">
    <property type="term" value="F:oxidoreductase activity"/>
    <property type="evidence" value="ECO:0007669"/>
    <property type="project" value="UniProtKB-KW"/>
</dbReference>
<evidence type="ECO:0000256" key="5">
    <source>
        <dbReference type="ARBA" id="ARBA00023004"/>
    </source>
</evidence>
<dbReference type="InterPro" id="IPR036188">
    <property type="entry name" value="FAD/NAD-bd_sf"/>
</dbReference>
<accession>A0A2B7ZH00</accession>
<keyword evidence="6" id="KW-0411">Iron-sulfur</keyword>
<dbReference type="VEuPathDB" id="FungiDB:EMCG_01277"/>
<dbReference type="PANTHER" id="PTHR43809">
    <property type="entry name" value="NITRITE REDUCTASE (NADH) LARGE SUBUNIT"/>
    <property type="match status" value="1"/>
</dbReference>